<feature type="domain" description="FHA" evidence="2">
    <location>
        <begin position="132"/>
        <end position="182"/>
    </location>
</feature>
<evidence type="ECO:0000259" key="2">
    <source>
        <dbReference type="PROSITE" id="PS50006"/>
    </source>
</evidence>
<organism evidence="3">
    <name type="scientific">Leptocylindrus danicus</name>
    <dbReference type="NCBI Taxonomy" id="163516"/>
    <lineage>
        <taxon>Eukaryota</taxon>
        <taxon>Sar</taxon>
        <taxon>Stramenopiles</taxon>
        <taxon>Ochrophyta</taxon>
        <taxon>Bacillariophyta</taxon>
        <taxon>Coscinodiscophyceae</taxon>
        <taxon>Chaetocerotophycidae</taxon>
        <taxon>Leptocylindrales</taxon>
        <taxon>Leptocylindraceae</taxon>
        <taxon>Leptocylindrus</taxon>
    </lineage>
</organism>
<gene>
    <name evidence="3" type="ORF">LDAN0321_LOCUS19117</name>
    <name evidence="4" type="ORF">LDAN0321_LOCUS19120</name>
</gene>
<feature type="compositionally biased region" description="Basic residues" evidence="1">
    <location>
        <begin position="92"/>
        <end position="101"/>
    </location>
</feature>
<dbReference type="Gene3D" id="2.60.200.20">
    <property type="match status" value="1"/>
</dbReference>
<evidence type="ECO:0000313" key="4">
    <source>
        <dbReference type="EMBL" id="CAD9608455.1"/>
    </source>
</evidence>
<evidence type="ECO:0000313" key="3">
    <source>
        <dbReference type="EMBL" id="CAD9608446.1"/>
    </source>
</evidence>
<dbReference type="PROSITE" id="PS50006">
    <property type="entry name" value="FHA_DOMAIN"/>
    <property type="match status" value="1"/>
</dbReference>
<dbReference type="CDD" id="cd00060">
    <property type="entry name" value="FHA"/>
    <property type="match status" value="1"/>
</dbReference>
<dbReference type="InterPro" id="IPR008984">
    <property type="entry name" value="SMAD_FHA_dom_sf"/>
</dbReference>
<dbReference type="InterPro" id="IPR000253">
    <property type="entry name" value="FHA_dom"/>
</dbReference>
<name>A0A6U2SCX0_9STRA</name>
<dbReference type="Pfam" id="PF00498">
    <property type="entry name" value="FHA"/>
    <property type="match status" value="1"/>
</dbReference>
<dbReference type="AlphaFoldDB" id="A0A6U2SCX0"/>
<reference evidence="3" key="1">
    <citation type="submission" date="2021-01" db="EMBL/GenBank/DDBJ databases">
        <authorList>
            <person name="Corre E."/>
            <person name="Pelletier E."/>
            <person name="Niang G."/>
            <person name="Scheremetjew M."/>
            <person name="Finn R."/>
            <person name="Kale V."/>
            <person name="Holt S."/>
            <person name="Cochrane G."/>
            <person name="Meng A."/>
            <person name="Brown T."/>
            <person name="Cohen L."/>
        </authorList>
    </citation>
    <scope>NUCLEOTIDE SEQUENCE</scope>
    <source>
        <strain evidence="3">B650</strain>
    </source>
</reference>
<sequence length="220" mass="24536">MENYDPNMTVEELLYAIVEDETQKMHRVVNESNARLDREWEVGKAELLELKKIAVEKKRAKQAAAAALSAPLNDKENNKQQEKPSTEESKETKKKPAAKKGTAKSCPLKLVALSGPHKDEEFFIRPTLRVPCVIGRSKAKKYVDKGVSLNQDDQVSTMHGEFIFKSGQAMFVDVGSTNGSSVMKDGEELWLEKGHETIVPQDGSLMLRVGDTILKVEYCA</sequence>
<feature type="compositionally biased region" description="Basic and acidic residues" evidence="1">
    <location>
        <begin position="73"/>
        <end position="91"/>
    </location>
</feature>
<protein>
    <recommendedName>
        <fullName evidence="2">FHA domain-containing protein</fullName>
    </recommendedName>
</protein>
<dbReference type="EMBL" id="HBGY01030726">
    <property type="protein sequence ID" value="CAD9608455.1"/>
    <property type="molecule type" value="Transcribed_RNA"/>
</dbReference>
<proteinExistence type="predicted"/>
<evidence type="ECO:0000256" key="1">
    <source>
        <dbReference type="SAM" id="MobiDB-lite"/>
    </source>
</evidence>
<feature type="region of interest" description="Disordered" evidence="1">
    <location>
        <begin position="65"/>
        <end position="101"/>
    </location>
</feature>
<accession>A0A6U2SCX0</accession>
<dbReference type="EMBL" id="HBGY01030723">
    <property type="protein sequence ID" value="CAD9608446.1"/>
    <property type="molecule type" value="Transcribed_RNA"/>
</dbReference>
<dbReference type="SUPFAM" id="SSF49879">
    <property type="entry name" value="SMAD/FHA domain"/>
    <property type="match status" value="1"/>
</dbReference>